<proteinExistence type="predicted"/>
<reference evidence="4 5" key="1">
    <citation type="submission" date="2015-08" db="EMBL/GenBank/DDBJ databases">
        <authorList>
            <person name="Babu N.S."/>
            <person name="Beckwith C.J."/>
            <person name="Beseler K.G."/>
            <person name="Brison A."/>
            <person name="Carone J.V."/>
            <person name="Caskin T.P."/>
            <person name="Diamond M."/>
            <person name="Durham M.E."/>
            <person name="Foxe J.M."/>
            <person name="Go M."/>
            <person name="Henderson B.A."/>
            <person name="Jones I.B."/>
            <person name="McGettigan J.A."/>
            <person name="Micheletti S.J."/>
            <person name="Nasrallah M.E."/>
            <person name="Ortiz D."/>
            <person name="Piller C.R."/>
            <person name="Privatt S.R."/>
            <person name="Schneider S.L."/>
            <person name="Sharp S."/>
            <person name="Smith T.C."/>
            <person name="Stanton J.D."/>
            <person name="Ullery H.E."/>
            <person name="Wilson R.J."/>
            <person name="Serrano M.G."/>
            <person name="Buck G."/>
            <person name="Lee V."/>
            <person name="Wang Y."/>
            <person name="Carvalho R."/>
            <person name="Voegtly L."/>
            <person name="Shi R."/>
            <person name="Duckworth R."/>
            <person name="Johnson A."/>
            <person name="Loviza R."/>
            <person name="Walstead R."/>
            <person name="Shah Z."/>
            <person name="Kiflezghi M."/>
            <person name="Wade K."/>
            <person name="Ball S.L."/>
            <person name="Bradley K.W."/>
            <person name="Asai D.J."/>
            <person name="Bowman C.A."/>
            <person name="Russell D.A."/>
            <person name="Pope W.H."/>
            <person name="Jacobs-Sera D."/>
            <person name="Hendrix R.W."/>
            <person name="Hatfull G.F."/>
        </authorList>
    </citation>
    <scope>NUCLEOTIDE SEQUENCE [LARGE SCALE GENOMIC DNA]</scope>
    <source>
        <strain evidence="4 5">DSM 27648</strain>
    </source>
</reference>
<dbReference type="AlphaFoldDB" id="A0A0K1PPU8"/>
<feature type="region of interest" description="Disordered" evidence="1">
    <location>
        <begin position="22"/>
        <end position="45"/>
    </location>
</feature>
<organism evidence="4 5">
    <name type="scientific">Labilithrix luteola</name>
    <dbReference type="NCBI Taxonomy" id="1391654"/>
    <lineage>
        <taxon>Bacteria</taxon>
        <taxon>Pseudomonadati</taxon>
        <taxon>Myxococcota</taxon>
        <taxon>Polyangia</taxon>
        <taxon>Polyangiales</taxon>
        <taxon>Labilitrichaceae</taxon>
        <taxon>Labilithrix</taxon>
    </lineage>
</organism>
<dbReference type="Proteomes" id="UP000064967">
    <property type="component" value="Chromosome"/>
</dbReference>
<evidence type="ECO:0000259" key="3">
    <source>
        <dbReference type="Pfam" id="PF02663"/>
    </source>
</evidence>
<dbReference type="InterPro" id="IPR003814">
    <property type="entry name" value="FmdEsu_dom"/>
</dbReference>
<protein>
    <recommendedName>
        <fullName evidence="3">Formylmethanofuran dehydrogenase subunit E domain-containing protein</fullName>
    </recommendedName>
</protein>
<name>A0A0K1PPU8_9BACT</name>
<evidence type="ECO:0000313" key="5">
    <source>
        <dbReference type="Proteomes" id="UP000064967"/>
    </source>
</evidence>
<evidence type="ECO:0000256" key="1">
    <source>
        <dbReference type="SAM" id="MobiDB-lite"/>
    </source>
</evidence>
<feature type="domain" description="Formylmethanofuran dehydrogenase subunit E" evidence="3">
    <location>
        <begin position="59"/>
        <end position="182"/>
    </location>
</feature>
<gene>
    <name evidence="4" type="ORF">AKJ09_02070</name>
</gene>
<accession>A0A0K1PPU8</accession>
<feature type="signal peptide" evidence="2">
    <location>
        <begin position="1"/>
        <end position="23"/>
    </location>
</feature>
<dbReference type="PROSITE" id="PS51257">
    <property type="entry name" value="PROKAR_LIPOPROTEIN"/>
    <property type="match status" value="1"/>
</dbReference>
<dbReference type="Gene3D" id="3.30.1330.130">
    <property type="match status" value="1"/>
</dbReference>
<dbReference type="EMBL" id="CP012333">
    <property type="protein sequence ID" value="AKU95406.1"/>
    <property type="molecule type" value="Genomic_DNA"/>
</dbReference>
<dbReference type="Pfam" id="PF02663">
    <property type="entry name" value="FmdE"/>
    <property type="match status" value="1"/>
</dbReference>
<feature type="chain" id="PRO_5005466394" description="Formylmethanofuran dehydrogenase subunit E domain-containing protein" evidence="2">
    <location>
        <begin position="24"/>
        <end position="187"/>
    </location>
</feature>
<keyword evidence="5" id="KW-1185">Reference proteome</keyword>
<evidence type="ECO:0000313" key="4">
    <source>
        <dbReference type="EMBL" id="AKU95406.1"/>
    </source>
</evidence>
<keyword evidence="2" id="KW-0732">Signal</keyword>
<dbReference type="SUPFAM" id="SSF143555">
    <property type="entry name" value="FwdE-like"/>
    <property type="match status" value="1"/>
</dbReference>
<dbReference type="KEGG" id="llu:AKJ09_02070"/>
<sequence length="187" mass="19967">MRLAWGAALVLALVGCGSSSSNAPVETTASPHGHGHHAPAAETSASDPIDRALDDVARIHGAPGPWAVAGYRMAQYALAKLHLPQGSFDLEITHRTPKKVQFSCIADGAQAYSGASAGKLNLTLVEAPEAELVTIYRNKKTAESLALRPSASFRARYLDADRARARELGREVMQLPDDQVFEEVPAR</sequence>
<dbReference type="RefSeq" id="WP_146646858.1">
    <property type="nucleotide sequence ID" value="NZ_CP012333.1"/>
</dbReference>
<dbReference type="STRING" id="1391654.AKJ09_02070"/>
<dbReference type="OrthoDB" id="5519431at2"/>
<evidence type="ECO:0000256" key="2">
    <source>
        <dbReference type="SAM" id="SignalP"/>
    </source>
</evidence>
<dbReference type="PATRIC" id="fig|1391654.3.peg.2086"/>